<protein>
    <submittedName>
        <fullName evidence="1">RCC1 domain-containing protein</fullName>
    </submittedName>
</protein>
<accession>A0ABW0WVJ6</accession>
<proteinExistence type="predicted"/>
<dbReference type="PANTHER" id="PTHR45982:SF1">
    <property type="entry name" value="REGULATOR OF CHROMOSOME CONDENSATION"/>
    <property type="match status" value="1"/>
</dbReference>
<dbReference type="PRINTS" id="PR00633">
    <property type="entry name" value="RCCNDNSATION"/>
</dbReference>
<dbReference type="EMBL" id="JBHSOF010000003">
    <property type="protein sequence ID" value="MFC5662293.1"/>
    <property type="molecule type" value="Genomic_DNA"/>
</dbReference>
<name>A0ABW0WVJ6_9ACTN</name>
<dbReference type="Proteomes" id="UP001595975">
    <property type="component" value="Unassembled WGS sequence"/>
</dbReference>
<dbReference type="InterPro" id="IPR000408">
    <property type="entry name" value="Reg_chr_condens"/>
</dbReference>
<dbReference type="PANTHER" id="PTHR45982">
    <property type="entry name" value="REGULATOR OF CHROMOSOME CONDENSATION"/>
    <property type="match status" value="1"/>
</dbReference>
<dbReference type="InterPro" id="IPR051553">
    <property type="entry name" value="Ran_GTPase-activating"/>
</dbReference>
<dbReference type="InterPro" id="IPR009091">
    <property type="entry name" value="RCC1/BLIP-II"/>
</dbReference>
<sequence>MSGDLSADSTALAWGAGRTGQLGNGTTADALSPVGVTGLPAADVAKLAAGGAGSADGFALALDQNGGVKSWGHNSSGQLGNGGNTNQPVPTAVSRLADIKDIAAGGRHGLALDSAGQVYVWGDNAYGQLGNNRSGDSRTVADRVQGASKVKQIAAGLDFSLALAEDGKGYTAITTSLGGNTTYAH</sequence>
<reference evidence="2" key="1">
    <citation type="journal article" date="2019" name="Int. J. Syst. Evol. Microbiol.">
        <title>The Global Catalogue of Microorganisms (GCM) 10K type strain sequencing project: providing services to taxonomists for standard genome sequencing and annotation.</title>
        <authorList>
            <consortium name="The Broad Institute Genomics Platform"/>
            <consortium name="The Broad Institute Genome Sequencing Center for Infectious Disease"/>
            <person name="Wu L."/>
            <person name="Ma J."/>
        </authorList>
    </citation>
    <scope>NUCLEOTIDE SEQUENCE [LARGE SCALE GENOMIC DNA]</scope>
    <source>
        <strain evidence="2">CGMCC 4.1437</strain>
    </source>
</reference>
<organism evidence="1 2">
    <name type="scientific">Kitasatospora misakiensis</name>
    <dbReference type="NCBI Taxonomy" id="67330"/>
    <lineage>
        <taxon>Bacteria</taxon>
        <taxon>Bacillati</taxon>
        <taxon>Actinomycetota</taxon>
        <taxon>Actinomycetes</taxon>
        <taxon>Kitasatosporales</taxon>
        <taxon>Streptomycetaceae</taxon>
        <taxon>Kitasatospora</taxon>
    </lineage>
</organism>
<dbReference type="PROSITE" id="PS00626">
    <property type="entry name" value="RCC1_2"/>
    <property type="match status" value="1"/>
</dbReference>
<dbReference type="PROSITE" id="PS50012">
    <property type="entry name" value="RCC1_3"/>
    <property type="match status" value="3"/>
</dbReference>
<evidence type="ECO:0000313" key="1">
    <source>
        <dbReference type="EMBL" id="MFC5662293.1"/>
    </source>
</evidence>
<dbReference type="Pfam" id="PF13540">
    <property type="entry name" value="RCC1_2"/>
    <property type="match status" value="2"/>
</dbReference>
<dbReference type="RefSeq" id="WP_380223889.1">
    <property type="nucleotide sequence ID" value="NZ_JBHSOF010000003.1"/>
</dbReference>
<dbReference type="SUPFAM" id="SSF50985">
    <property type="entry name" value="RCC1/BLIP-II"/>
    <property type="match status" value="1"/>
</dbReference>
<keyword evidence="2" id="KW-1185">Reference proteome</keyword>
<evidence type="ECO:0000313" key="2">
    <source>
        <dbReference type="Proteomes" id="UP001595975"/>
    </source>
</evidence>
<dbReference type="Pfam" id="PF00415">
    <property type="entry name" value="RCC1"/>
    <property type="match status" value="1"/>
</dbReference>
<comment type="caution">
    <text evidence="1">The sequence shown here is derived from an EMBL/GenBank/DDBJ whole genome shotgun (WGS) entry which is preliminary data.</text>
</comment>
<gene>
    <name evidence="1" type="ORF">ACFP3U_04780</name>
</gene>
<dbReference type="Gene3D" id="2.130.10.30">
    <property type="entry name" value="Regulator of chromosome condensation 1/beta-lactamase-inhibitor protein II"/>
    <property type="match status" value="1"/>
</dbReference>